<dbReference type="Pfam" id="PF00270">
    <property type="entry name" value="DEAD"/>
    <property type="match status" value="1"/>
</dbReference>
<dbReference type="InterPro" id="IPR011545">
    <property type="entry name" value="DEAD/DEAH_box_helicase_dom"/>
</dbReference>
<keyword evidence="7" id="KW-0067">ATP-binding</keyword>
<evidence type="ECO:0000256" key="5">
    <source>
        <dbReference type="ARBA" id="ARBA00022801"/>
    </source>
</evidence>
<dbReference type="InterPro" id="IPR033454">
    <property type="entry name" value="RecG_wedge"/>
</dbReference>
<dbReference type="Gene3D" id="2.40.50.140">
    <property type="entry name" value="Nucleic acid-binding proteins"/>
    <property type="match status" value="1"/>
</dbReference>
<dbReference type="GO" id="GO:0005524">
    <property type="term" value="F:ATP binding"/>
    <property type="evidence" value="ECO:0007669"/>
    <property type="project" value="UniProtKB-KW"/>
</dbReference>
<evidence type="ECO:0000256" key="13">
    <source>
        <dbReference type="ARBA" id="ARBA00034808"/>
    </source>
</evidence>
<dbReference type="InterPro" id="IPR001650">
    <property type="entry name" value="Helicase_C-like"/>
</dbReference>
<dbReference type="Pfam" id="PF00271">
    <property type="entry name" value="Helicase_C"/>
    <property type="match status" value="1"/>
</dbReference>
<dbReference type="NCBIfam" id="NF008165">
    <property type="entry name" value="PRK10917.1-3"/>
    <property type="match status" value="1"/>
</dbReference>
<keyword evidence="3" id="KW-0547">Nucleotide-binding</keyword>
<dbReference type="EC" id="5.6.2.4" evidence="13"/>
<dbReference type="GO" id="GO:0006281">
    <property type="term" value="P:DNA repair"/>
    <property type="evidence" value="ECO:0007669"/>
    <property type="project" value="UniProtKB-KW"/>
</dbReference>
<keyword evidence="4" id="KW-0227">DNA damage</keyword>
<feature type="domain" description="Helicase ATP-binding" evidence="17">
    <location>
        <begin position="281"/>
        <end position="442"/>
    </location>
</feature>
<keyword evidence="5" id="KW-0378">Hydrolase</keyword>
<comment type="catalytic activity">
    <reaction evidence="14">
        <text>ATP + H2O = ADP + phosphate + H(+)</text>
        <dbReference type="Rhea" id="RHEA:13065"/>
        <dbReference type="ChEBI" id="CHEBI:15377"/>
        <dbReference type="ChEBI" id="CHEBI:15378"/>
        <dbReference type="ChEBI" id="CHEBI:30616"/>
        <dbReference type="ChEBI" id="CHEBI:43474"/>
        <dbReference type="ChEBI" id="CHEBI:456216"/>
        <dbReference type="EC" id="5.6.2.4"/>
    </reaction>
</comment>
<dbReference type="PANTHER" id="PTHR47964">
    <property type="entry name" value="ATP-DEPENDENT DNA HELICASE HOMOLOG RECG, CHLOROPLASTIC"/>
    <property type="match status" value="1"/>
</dbReference>
<dbReference type="GO" id="GO:0043138">
    <property type="term" value="F:3'-5' DNA helicase activity"/>
    <property type="evidence" value="ECO:0007669"/>
    <property type="project" value="UniProtKB-EC"/>
</dbReference>
<feature type="domain" description="Helicase C-terminal" evidence="18">
    <location>
        <begin position="461"/>
        <end position="626"/>
    </location>
</feature>
<evidence type="ECO:0000256" key="16">
    <source>
        <dbReference type="ARBA" id="ARBA00049819"/>
    </source>
</evidence>
<dbReference type="GO" id="GO:0006310">
    <property type="term" value="P:DNA recombination"/>
    <property type="evidence" value="ECO:0007669"/>
    <property type="project" value="UniProtKB-KW"/>
</dbReference>
<dbReference type="InterPro" id="IPR027417">
    <property type="entry name" value="P-loop_NTPase"/>
</dbReference>
<dbReference type="PANTHER" id="PTHR47964:SF1">
    <property type="entry name" value="ATP-DEPENDENT DNA HELICASE HOMOLOG RECG, CHLOROPLASTIC"/>
    <property type="match status" value="1"/>
</dbReference>
<proteinExistence type="inferred from homology"/>
<evidence type="ECO:0000256" key="6">
    <source>
        <dbReference type="ARBA" id="ARBA00022806"/>
    </source>
</evidence>
<dbReference type="Gene3D" id="3.40.50.300">
    <property type="entry name" value="P-loop containing nucleotide triphosphate hydrolases"/>
    <property type="match status" value="2"/>
</dbReference>
<evidence type="ECO:0000313" key="19">
    <source>
        <dbReference type="EMBL" id="BAL57155.1"/>
    </source>
</evidence>
<comment type="catalytic activity">
    <reaction evidence="12">
        <text>Couples ATP hydrolysis with the unwinding of duplex DNA by translocating in the 3'-5' direction.</text>
        <dbReference type="EC" id="5.6.2.4"/>
    </reaction>
</comment>
<keyword evidence="10" id="KW-0234">DNA repair</keyword>
<keyword evidence="9" id="KW-0233">DNA recombination</keyword>
<gene>
    <name evidence="19" type="ORF">HGMM_F47C12C32</name>
</gene>
<dbReference type="CDD" id="cd04488">
    <property type="entry name" value="RecG_wedge_OBF"/>
    <property type="match status" value="1"/>
</dbReference>
<evidence type="ECO:0000256" key="3">
    <source>
        <dbReference type="ARBA" id="ARBA00022741"/>
    </source>
</evidence>
<dbReference type="InterPro" id="IPR047112">
    <property type="entry name" value="RecG/Mfd"/>
</dbReference>
<evidence type="ECO:0000256" key="8">
    <source>
        <dbReference type="ARBA" id="ARBA00023125"/>
    </source>
</evidence>
<accession>H5SLW9</accession>
<dbReference type="NCBIfam" id="NF008168">
    <property type="entry name" value="PRK10917.2-2"/>
    <property type="match status" value="1"/>
</dbReference>
<reference evidence="19" key="2">
    <citation type="journal article" date="2012" name="PLoS ONE">
        <title>A Deeply Branching Thermophilic Bacterium with an Ancient Acetyl-CoA Pathway Dominates a Subsurface Ecosystem.</title>
        <authorList>
            <person name="Takami H."/>
            <person name="Noguchi H."/>
            <person name="Takaki Y."/>
            <person name="Uchiyama I."/>
            <person name="Toyoda A."/>
            <person name="Nishi S."/>
            <person name="Chee G.-J."/>
            <person name="Arai W."/>
            <person name="Nunoura T."/>
            <person name="Itoh T."/>
            <person name="Hattori M."/>
            <person name="Takai K."/>
        </authorList>
    </citation>
    <scope>NUCLEOTIDE SEQUENCE</scope>
</reference>
<dbReference type="GO" id="GO:0003677">
    <property type="term" value="F:DNA binding"/>
    <property type="evidence" value="ECO:0007669"/>
    <property type="project" value="UniProtKB-KW"/>
</dbReference>
<sequence>MTTRVADPLQQPVQYVRGVGPRLAQAFARLGIRTVEDLLYHVPRRYEDRSHFATLYGAAHDSFATFRVKVVRLREPQLRSPKKLTEVYVTDGTAVAVAKFWGRRHLDKVLSPGTEIVLWGRVRRERGQIEVESPEFERASEEDGTLHTGRVVPVHPATEQLSPRLVRRAVHAALEAFAQRVPELLPEHVRARYGLLPVREALWRVHFPDTVEEGDRARRTLAFAEFLELELALLLRRRAVATATKPHRYREDGGLLEAFLKSLPFQLTGAQRRVIEQIRRELYSPHPMNRLLQGDVGSGKTVVAAAAVVVCAGGGHQAAVMAPTEILAEQHYLTFRRFLEPVGVRVLLLTGGMRRSEREAVLAEVARGEADLVVGTHALLQEDVVFDRLALVVVDEQHKFGVAQRAALRAKGHEPDVLVMTATPIPRTLALTLYGDLDVSVLDELPPGRQPVRTYHRFPDRRDRVYQFVRQQVQAGRQAYVVCPLVEESERVDASAAVELYERMRTQVFPDLRVGLLHGRMPVADKDAVMEAFRRGEIQVLVATPVIEVGVDVPNATVMVVEDADRFGLAQLHQLRGRVGRSSHPSYCILISALPTEEARRRIEALVETNDGFRIAQVDLELRGPGEFFGTRQHGLPEFRVADPIGDVALLERAREAAERILEEDPQLERPEYRVLRERLLRRYAESGAYLAVG</sequence>
<evidence type="ECO:0000259" key="17">
    <source>
        <dbReference type="PROSITE" id="PS51192"/>
    </source>
</evidence>
<evidence type="ECO:0000259" key="18">
    <source>
        <dbReference type="PROSITE" id="PS51194"/>
    </source>
</evidence>
<dbReference type="SUPFAM" id="SSF50249">
    <property type="entry name" value="Nucleic acid-binding proteins"/>
    <property type="match status" value="1"/>
</dbReference>
<dbReference type="CDD" id="cd17992">
    <property type="entry name" value="DEXHc_RecG"/>
    <property type="match status" value="1"/>
</dbReference>
<evidence type="ECO:0000256" key="10">
    <source>
        <dbReference type="ARBA" id="ARBA00023204"/>
    </source>
</evidence>
<evidence type="ECO:0000256" key="9">
    <source>
        <dbReference type="ARBA" id="ARBA00023172"/>
    </source>
</evidence>
<evidence type="ECO:0000256" key="14">
    <source>
        <dbReference type="ARBA" id="ARBA00048988"/>
    </source>
</evidence>
<protein>
    <recommendedName>
        <fullName evidence="2">ATP-dependent DNA helicase RecG</fullName>
        <ecNumber evidence="13">5.6.2.4</ecNumber>
    </recommendedName>
    <alternativeName>
        <fullName evidence="15">DNA branch migration protein RecG</fullName>
    </alternativeName>
    <alternativeName>
        <fullName evidence="16">Probable DNA 3'-5' helicase RecG</fullName>
    </alternativeName>
</protein>
<dbReference type="AlphaFoldDB" id="H5SLW9"/>
<keyword evidence="11" id="KW-0413">Isomerase</keyword>
<dbReference type="SMART" id="SM00487">
    <property type="entry name" value="DEXDc"/>
    <property type="match status" value="1"/>
</dbReference>
<dbReference type="Pfam" id="PF17191">
    <property type="entry name" value="RecG_wedge"/>
    <property type="match status" value="1"/>
</dbReference>
<evidence type="ECO:0000256" key="15">
    <source>
        <dbReference type="ARBA" id="ARBA00049803"/>
    </source>
</evidence>
<dbReference type="NCBIfam" id="TIGR00643">
    <property type="entry name" value="recG"/>
    <property type="match status" value="1"/>
</dbReference>
<dbReference type="GO" id="GO:0016787">
    <property type="term" value="F:hydrolase activity"/>
    <property type="evidence" value="ECO:0007669"/>
    <property type="project" value="UniProtKB-KW"/>
</dbReference>
<dbReference type="InterPro" id="IPR012340">
    <property type="entry name" value="NA-bd_OB-fold"/>
</dbReference>
<comment type="similarity">
    <text evidence="1">Belongs to the helicase family. RecG subfamily.</text>
</comment>
<evidence type="ECO:0000256" key="12">
    <source>
        <dbReference type="ARBA" id="ARBA00034617"/>
    </source>
</evidence>
<keyword evidence="6 19" id="KW-0347">Helicase</keyword>
<dbReference type="EMBL" id="AP011767">
    <property type="protein sequence ID" value="BAL57155.1"/>
    <property type="molecule type" value="Genomic_DNA"/>
</dbReference>
<evidence type="ECO:0000256" key="7">
    <source>
        <dbReference type="ARBA" id="ARBA00022840"/>
    </source>
</evidence>
<dbReference type="PROSITE" id="PS51194">
    <property type="entry name" value="HELICASE_CTER"/>
    <property type="match status" value="1"/>
</dbReference>
<evidence type="ECO:0000256" key="2">
    <source>
        <dbReference type="ARBA" id="ARBA00017846"/>
    </source>
</evidence>
<dbReference type="Pfam" id="PF19833">
    <property type="entry name" value="RecG_dom3_C"/>
    <property type="match status" value="1"/>
</dbReference>
<name>H5SLW9_9ZZZZ</name>
<dbReference type="InterPro" id="IPR045562">
    <property type="entry name" value="RecG_dom3_C"/>
</dbReference>
<organism evidence="19">
    <name type="scientific">uncultured prokaryote</name>
    <dbReference type="NCBI Taxonomy" id="198431"/>
    <lineage>
        <taxon>unclassified sequences</taxon>
        <taxon>environmental samples</taxon>
    </lineage>
</organism>
<dbReference type="PROSITE" id="PS51192">
    <property type="entry name" value="HELICASE_ATP_BIND_1"/>
    <property type="match status" value="1"/>
</dbReference>
<reference evidence="19" key="1">
    <citation type="journal article" date="2005" name="Environ. Microbiol.">
        <title>Genetic and functional properties of uncultivated thermophilic crenarchaeotes from a subsurface gold mine as revealed by analysis of genome fragments.</title>
        <authorList>
            <person name="Nunoura T."/>
            <person name="Hirayama H."/>
            <person name="Takami H."/>
            <person name="Oida H."/>
            <person name="Nishi S."/>
            <person name="Shimamura S."/>
            <person name="Suzuki Y."/>
            <person name="Inagaki F."/>
            <person name="Takai K."/>
            <person name="Nealson K.H."/>
            <person name="Horikoshi K."/>
        </authorList>
    </citation>
    <scope>NUCLEOTIDE SEQUENCE</scope>
</reference>
<dbReference type="InterPro" id="IPR004609">
    <property type="entry name" value="ATP-dep_DNA_helicase_RecG"/>
</dbReference>
<dbReference type="SUPFAM" id="SSF52540">
    <property type="entry name" value="P-loop containing nucleoside triphosphate hydrolases"/>
    <property type="match status" value="2"/>
</dbReference>
<evidence type="ECO:0000256" key="4">
    <source>
        <dbReference type="ARBA" id="ARBA00022763"/>
    </source>
</evidence>
<dbReference type="InterPro" id="IPR014001">
    <property type="entry name" value="Helicase_ATP-bd"/>
</dbReference>
<evidence type="ECO:0000256" key="1">
    <source>
        <dbReference type="ARBA" id="ARBA00007504"/>
    </source>
</evidence>
<evidence type="ECO:0000256" key="11">
    <source>
        <dbReference type="ARBA" id="ARBA00023235"/>
    </source>
</evidence>
<dbReference type="SMART" id="SM00490">
    <property type="entry name" value="HELICc"/>
    <property type="match status" value="1"/>
</dbReference>
<keyword evidence="8" id="KW-0238">DNA-binding</keyword>